<dbReference type="EMBL" id="UINC01023985">
    <property type="protein sequence ID" value="SVA96760.1"/>
    <property type="molecule type" value="Genomic_DNA"/>
</dbReference>
<gene>
    <name evidence="1" type="ORF">METZ01_LOCUS149614</name>
    <name evidence="2" type="ORF">METZ01_LOCUS403721</name>
</gene>
<reference evidence="2" key="1">
    <citation type="submission" date="2018-05" db="EMBL/GenBank/DDBJ databases">
        <authorList>
            <person name="Lanie J.A."/>
            <person name="Ng W.-L."/>
            <person name="Kazmierczak K.M."/>
            <person name="Andrzejewski T.M."/>
            <person name="Davidsen T.M."/>
            <person name="Wayne K.J."/>
            <person name="Tettelin H."/>
            <person name="Glass J.I."/>
            <person name="Rusch D."/>
            <person name="Podicherti R."/>
            <person name="Tsui H.-C.T."/>
            <person name="Winkler M.E."/>
        </authorList>
    </citation>
    <scope>NUCLEOTIDE SEQUENCE</scope>
</reference>
<dbReference type="EMBL" id="UINC01155166">
    <property type="protein sequence ID" value="SVD50867.1"/>
    <property type="molecule type" value="Genomic_DNA"/>
</dbReference>
<feature type="non-terminal residue" evidence="2">
    <location>
        <position position="53"/>
    </location>
</feature>
<accession>A0A382VWI6</accession>
<evidence type="ECO:0000313" key="2">
    <source>
        <dbReference type="EMBL" id="SVD50867.1"/>
    </source>
</evidence>
<evidence type="ECO:0000313" key="1">
    <source>
        <dbReference type="EMBL" id="SVA96760.1"/>
    </source>
</evidence>
<sequence length="53" mass="5605">MKKFLGILILVLLWCGNVYAGSVKGVGVCGLQSQLTDMSDASMSIKIAVFAKV</sequence>
<protein>
    <submittedName>
        <fullName evidence="2">Uncharacterized protein</fullName>
    </submittedName>
</protein>
<organism evidence="2">
    <name type="scientific">marine metagenome</name>
    <dbReference type="NCBI Taxonomy" id="408172"/>
    <lineage>
        <taxon>unclassified sequences</taxon>
        <taxon>metagenomes</taxon>
        <taxon>ecological metagenomes</taxon>
    </lineage>
</organism>
<feature type="non-terminal residue" evidence="2">
    <location>
        <position position="1"/>
    </location>
</feature>
<proteinExistence type="predicted"/>
<dbReference type="AlphaFoldDB" id="A0A382VWI6"/>
<name>A0A382VWI6_9ZZZZ</name>